<dbReference type="InterPro" id="IPR051531">
    <property type="entry name" value="N-acetyltransferase"/>
</dbReference>
<proteinExistence type="predicted"/>
<accession>A0ABS5DY11</accession>
<evidence type="ECO:0000259" key="1">
    <source>
        <dbReference type="PROSITE" id="PS51186"/>
    </source>
</evidence>
<comment type="caution">
    <text evidence="2">The sequence shown here is derived from an EMBL/GenBank/DDBJ whole genome shotgun (WGS) entry which is preliminary data.</text>
</comment>
<dbReference type="InterPro" id="IPR016181">
    <property type="entry name" value="Acyl_CoA_acyltransferase"/>
</dbReference>
<dbReference type="Gene3D" id="3.40.630.30">
    <property type="match status" value="1"/>
</dbReference>
<evidence type="ECO:0000313" key="3">
    <source>
        <dbReference type="Proteomes" id="UP000672097"/>
    </source>
</evidence>
<sequence length="180" mass="19874">MTTVPDLLPRHGTAILLRRLSVADLAAFQAYRTDAELGRYQGWSAMSDADAWTFLDEMNKAPLFRPGQWAQIAIAEPQTSALLGDIGLYLAPDAREAEIGFTLARHAQGRGLGTAAVREALQLIFLSTAVERVNGITDARNHASIALLERVGMRKIEERTVEFRGEVCVELVYVLKRHEG</sequence>
<dbReference type="PANTHER" id="PTHR43792:SF1">
    <property type="entry name" value="N-ACETYLTRANSFERASE DOMAIN-CONTAINING PROTEIN"/>
    <property type="match status" value="1"/>
</dbReference>
<dbReference type="InterPro" id="IPR000182">
    <property type="entry name" value="GNAT_dom"/>
</dbReference>
<organism evidence="2 3">
    <name type="scientific">Ideonella paludis</name>
    <dbReference type="NCBI Taxonomy" id="1233411"/>
    <lineage>
        <taxon>Bacteria</taxon>
        <taxon>Pseudomonadati</taxon>
        <taxon>Pseudomonadota</taxon>
        <taxon>Betaproteobacteria</taxon>
        <taxon>Burkholderiales</taxon>
        <taxon>Sphaerotilaceae</taxon>
        <taxon>Ideonella</taxon>
    </lineage>
</organism>
<dbReference type="RefSeq" id="WP_210809346.1">
    <property type="nucleotide sequence ID" value="NZ_JAGQDG010000004.1"/>
</dbReference>
<dbReference type="EMBL" id="JAGQDG010000004">
    <property type="protein sequence ID" value="MBQ0936038.1"/>
    <property type="molecule type" value="Genomic_DNA"/>
</dbReference>
<name>A0ABS5DY11_9BURK</name>
<gene>
    <name evidence="2" type="ORF">KAK11_11930</name>
</gene>
<keyword evidence="3" id="KW-1185">Reference proteome</keyword>
<dbReference type="SUPFAM" id="SSF55729">
    <property type="entry name" value="Acyl-CoA N-acyltransferases (Nat)"/>
    <property type="match status" value="1"/>
</dbReference>
<dbReference type="Proteomes" id="UP000672097">
    <property type="component" value="Unassembled WGS sequence"/>
</dbReference>
<reference evidence="2 3" key="1">
    <citation type="submission" date="2021-04" db="EMBL/GenBank/DDBJ databases">
        <title>The genome sequence of type strain Ideonella paludis KCTC 32238.</title>
        <authorList>
            <person name="Liu Y."/>
        </authorList>
    </citation>
    <scope>NUCLEOTIDE SEQUENCE [LARGE SCALE GENOMIC DNA]</scope>
    <source>
        <strain evidence="2 3">KCTC 32238</strain>
    </source>
</reference>
<dbReference type="Pfam" id="PF13302">
    <property type="entry name" value="Acetyltransf_3"/>
    <property type="match status" value="1"/>
</dbReference>
<feature type="domain" description="N-acetyltransferase" evidence="1">
    <location>
        <begin position="15"/>
        <end position="178"/>
    </location>
</feature>
<dbReference type="PROSITE" id="PS51186">
    <property type="entry name" value="GNAT"/>
    <property type="match status" value="1"/>
</dbReference>
<protein>
    <submittedName>
        <fullName evidence="2">GNAT family N-acetyltransferase</fullName>
    </submittedName>
</protein>
<dbReference type="PANTHER" id="PTHR43792">
    <property type="entry name" value="GNAT FAMILY, PUTATIVE (AFU_ORTHOLOGUE AFUA_3G00765)-RELATED-RELATED"/>
    <property type="match status" value="1"/>
</dbReference>
<evidence type="ECO:0000313" key="2">
    <source>
        <dbReference type="EMBL" id="MBQ0936038.1"/>
    </source>
</evidence>